<dbReference type="EMBL" id="CAJHNH020000532">
    <property type="protein sequence ID" value="CAG5118303.1"/>
    <property type="molecule type" value="Genomic_DNA"/>
</dbReference>
<keyword evidence="1" id="KW-0175">Coiled coil</keyword>
<proteinExistence type="predicted"/>
<feature type="non-terminal residue" evidence="2">
    <location>
        <position position="65"/>
    </location>
</feature>
<name>A0A8S3YN77_9EUPU</name>
<protein>
    <submittedName>
        <fullName evidence="2">Uncharacterized protein</fullName>
    </submittedName>
</protein>
<dbReference type="Proteomes" id="UP000678393">
    <property type="component" value="Unassembled WGS sequence"/>
</dbReference>
<evidence type="ECO:0000313" key="3">
    <source>
        <dbReference type="Proteomes" id="UP000678393"/>
    </source>
</evidence>
<keyword evidence="3" id="KW-1185">Reference proteome</keyword>
<comment type="caution">
    <text evidence="2">The sequence shown here is derived from an EMBL/GenBank/DDBJ whole genome shotgun (WGS) entry which is preliminary data.</text>
</comment>
<gene>
    <name evidence="2" type="ORF">CUNI_LOCUS3861</name>
</gene>
<feature type="non-terminal residue" evidence="2">
    <location>
        <position position="1"/>
    </location>
</feature>
<sequence>ENKLQKEHDIAVYKLKEHKKLFECTLEEYQKKIKEFNTKDRISEADKYVSELEDISQKIDDFRKQ</sequence>
<evidence type="ECO:0000256" key="1">
    <source>
        <dbReference type="SAM" id="Coils"/>
    </source>
</evidence>
<feature type="coiled-coil region" evidence="1">
    <location>
        <begin position="19"/>
        <end position="65"/>
    </location>
</feature>
<evidence type="ECO:0000313" key="2">
    <source>
        <dbReference type="EMBL" id="CAG5118303.1"/>
    </source>
</evidence>
<accession>A0A8S3YN77</accession>
<reference evidence="2" key="1">
    <citation type="submission" date="2021-04" db="EMBL/GenBank/DDBJ databases">
        <authorList>
            <consortium name="Molecular Ecology Group"/>
        </authorList>
    </citation>
    <scope>NUCLEOTIDE SEQUENCE</scope>
</reference>
<organism evidence="2 3">
    <name type="scientific">Candidula unifasciata</name>
    <dbReference type="NCBI Taxonomy" id="100452"/>
    <lineage>
        <taxon>Eukaryota</taxon>
        <taxon>Metazoa</taxon>
        <taxon>Spiralia</taxon>
        <taxon>Lophotrochozoa</taxon>
        <taxon>Mollusca</taxon>
        <taxon>Gastropoda</taxon>
        <taxon>Heterobranchia</taxon>
        <taxon>Euthyneura</taxon>
        <taxon>Panpulmonata</taxon>
        <taxon>Eupulmonata</taxon>
        <taxon>Stylommatophora</taxon>
        <taxon>Helicina</taxon>
        <taxon>Helicoidea</taxon>
        <taxon>Geomitridae</taxon>
        <taxon>Candidula</taxon>
    </lineage>
</organism>
<dbReference type="AlphaFoldDB" id="A0A8S3YN77"/>